<sequence length="1076" mass="111483">MQAETQKQIMSLQNKAHKIADKLNEEVITIAKGIQHIQTQAGIAYQINSKDFNTKKLSLIAKKIGDDLEIALAEDVVVFDNYFNICSTDLSCLVSLPTKDGGLYHIVADTFFTLEDGTQVVYFYGEQSIVSTESSAVSADDDQSFLEVIKSNIGIVAAVAVVVVAAIATNNSGGNDGNGDDDGNDDGNGNGDDDDDDLTPPPAPKFTFVDTGSSSVDGITNNGTITISDLELGATWQYSTDGGANFFTSSMGNNFVLNEGTYNANAIQIKQTDVAGNTSNIFKNALPIIVDTTGASFTSATIVNVEINTDVTETIYTAAATDDYPVTYSLKEGDQKDKFTIGITGKLKYKQKQTQIETHKVSIIATDTAGNEVEQLITVSVKNPPPVPPVPPVTEGFVINGENAGDKSGWSVSSAGDVNGDGLDDLILGSPETAFSDNDNVGRSYVVFGKTNATVIDLSNIASGTGGFVINGAQANDYNGYSVSSIGDFNGDGLDDLIIGSRKRDSDGNSVIGKSHVVFGKTDGTVVNLSNLGTGGLVINGEQPNDHNGYSVSSAGDVNGDGLDDLIIGAWGMNNNAGRSYVLFGVAGNPTIDLSNIVSGTGGFAINGENAGGFSGYSVSSAGDVDGDGFDDLIIGAWGIDSAKGRSYVVFGKTDGTIVDLSNIASGTGGFAINGDDVHNVSGSSVSSAGDVNGDGLDDLIVGSIIAENNRGKAYVVFGKKEGSAVNLGDIASGTGGFVIRGEKDGDKSGHSVTSIGDFNGDGLDDLAIGTNQINGVDKENYPGETYVVFGKADGTAIELSDIASGSGGFIIRGEKDKDWSGVSVSSAGDVNGDGLDDLIVGSPQADPNDNNNAGKAYVVFGKTNTETVDLANISKGGGVAAHAIDFQGDANANILTGTSTNELFVAGLGDDILTGNGGFDVFNAGAGNDTIIINDSNIATLSSNMFDSHLLARVDGGYGLDTLKLAGENLILDLANIDNNRIQGIEIIDLTGSGGNTLKLNVNDLLHISNESNVLRVIGDSNDKVSIELSDDGFFAESPILEDGVKYYVYSSPSNDFGRLWIGQNIVVENSGEVI</sequence>
<keyword evidence="2" id="KW-0677">Repeat</keyword>
<dbReference type="InterPro" id="IPR011049">
    <property type="entry name" value="Serralysin-like_metalloprot_C"/>
</dbReference>
<evidence type="ECO:0000256" key="3">
    <source>
        <dbReference type="ARBA" id="ARBA00022801"/>
    </source>
</evidence>
<dbReference type="SUPFAM" id="SSF69318">
    <property type="entry name" value="Integrin alpha N-terminal domain"/>
    <property type="match status" value="2"/>
</dbReference>
<dbReference type="CDD" id="cd11304">
    <property type="entry name" value="Cadherin_repeat"/>
    <property type="match status" value="1"/>
</dbReference>
<dbReference type="InterPro" id="IPR000413">
    <property type="entry name" value="Integrin_alpha"/>
</dbReference>
<evidence type="ECO:0008006" key="8">
    <source>
        <dbReference type="Google" id="ProtNLM"/>
    </source>
</evidence>
<reference evidence="7" key="1">
    <citation type="submission" date="2016-09" db="EMBL/GenBank/DDBJ databases">
        <title>Genome Sequence of Bathymodiolus thermophilus sulfur-oxidizing gill endosymbiont.</title>
        <authorList>
            <person name="Ponnudurai R."/>
            <person name="Kleiner M."/>
            <person name="Sayavedra L."/>
            <person name="Thuermer A."/>
            <person name="Felbeck H."/>
            <person name="Schlueter R."/>
            <person name="Schweder T."/>
            <person name="Markert S."/>
        </authorList>
    </citation>
    <scope>NUCLEOTIDE SEQUENCE [LARGE SCALE GENOMIC DNA]</scope>
    <source>
        <strain evidence="7">BAT/CrabSpa'14</strain>
    </source>
</reference>
<evidence type="ECO:0000256" key="2">
    <source>
        <dbReference type="ARBA" id="ARBA00022737"/>
    </source>
</evidence>
<dbReference type="InterPro" id="IPR013519">
    <property type="entry name" value="Int_alpha_beta-p"/>
</dbReference>
<dbReference type="AlphaFoldDB" id="A0A1J5TTN4"/>
<dbReference type="GO" id="GO:0016787">
    <property type="term" value="F:hydrolase activity"/>
    <property type="evidence" value="ECO:0007669"/>
    <property type="project" value="UniProtKB-KW"/>
</dbReference>
<dbReference type="GO" id="GO:0008305">
    <property type="term" value="C:integrin complex"/>
    <property type="evidence" value="ECO:0007669"/>
    <property type="project" value="InterPro"/>
</dbReference>
<dbReference type="Proteomes" id="UP000182798">
    <property type="component" value="Unassembled WGS sequence"/>
</dbReference>
<evidence type="ECO:0000313" key="7">
    <source>
        <dbReference type="Proteomes" id="UP000182798"/>
    </source>
</evidence>
<dbReference type="GO" id="GO:0007155">
    <property type="term" value="P:cell adhesion"/>
    <property type="evidence" value="ECO:0007669"/>
    <property type="project" value="InterPro"/>
</dbReference>
<protein>
    <recommendedName>
        <fullName evidence="8">Cadherin domain-containing protein</fullName>
    </recommendedName>
</protein>
<keyword evidence="3" id="KW-0378">Hydrolase</keyword>
<feature type="compositionally biased region" description="Acidic residues" evidence="5">
    <location>
        <begin position="178"/>
        <end position="198"/>
    </location>
</feature>
<evidence type="ECO:0000313" key="6">
    <source>
        <dbReference type="EMBL" id="OIR24210.1"/>
    </source>
</evidence>
<dbReference type="PANTHER" id="PTHR23221:SF7">
    <property type="entry name" value="PHOSPHATIDYLINOSITOL-GLYCAN-SPECIFIC PHOSPHOLIPASE D"/>
    <property type="match status" value="1"/>
</dbReference>
<feature type="region of interest" description="Disordered" evidence="5">
    <location>
        <begin position="172"/>
        <end position="214"/>
    </location>
</feature>
<keyword evidence="4" id="KW-0325">Glycoprotein</keyword>
<dbReference type="RefSeq" id="WP_071564889.1">
    <property type="nucleotide sequence ID" value="NZ_MIQH01000796.1"/>
</dbReference>
<proteinExistence type="predicted"/>
<evidence type="ECO:0000256" key="1">
    <source>
        <dbReference type="ARBA" id="ARBA00022729"/>
    </source>
</evidence>
<dbReference type="SUPFAM" id="SSF51120">
    <property type="entry name" value="beta-Roll"/>
    <property type="match status" value="1"/>
</dbReference>
<organism evidence="6 7">
    <name type="scientific">Bathymodiolus thermophilus thioautotrophic gill symbiont</name>
    <dbReference type="NCBI Taxonomy" id="2360"/>
    <lineage>
        <taxon>Bacteria</taxon>
        <taxon>Pseudomonadati</taxon>
        <taxon>Pseudomonadota</taxon>
        <taxon>Gammaproteobacteria</taxon>
        <taxon>sulfur-oxidizing symbionts</taxon>
    </lineage>
</organism>
<accession>A0A1J5TTN4</accession>
<evidence type="ECO:0000256" key="5">
    <source>
        <dbReference type="SAM" id="MobiDB-lite"/>
    </source>
</evidence>
<dbReference type="EMBL" id="MIQH01000796">
    <property type="protein sequence ID" value="OIR24210.1"/>
    <property type="molecule type" value="Genomic_DNA"/>
</dbReference>
<dbReference type="OrthoDB" id="1956004at2"/>
<dbReference type="SMART" id="SM00191">
    <property type="entry name" value="Int_alpha"/>
    <property type="match status" value="7"/>
</dbReference>
<name>A0A1J5TTN4_9GAMM</name>
<keyword evidence="1" id="KW-0732">Signal</keyword>
<dbReference type="InterPro" id="IPR028994">
    <property type="entry name" value="Integrin_alpha_N"/>
</dbReference>
<comment type="caution">
    <text evidence="6">The sequence shown here is derived from an EMBL/GenBank/DDBJ whole genome shotgun (WGS) entry which is preliminary data.</text>
</comment>
<evidence type="ECO:0000256" key="4">
    <source>
        <dbReference type="ARBA" id="ARBA00023180"/>
    </source>
</evidence>
<dbReference type="PANTHER" id="PTHR23221">
    <property type="entry name" value="GLYCOSYLPHOSPHATIDYLINOSITOL PHOSPHOLIPASE D"/>
    <property type="match status" value="1"/>
</dbReference>
<gene>
    <name evidence="6" type="ORF">BGC33_09695</name>
</gene>
<dbReference type="Gene3D" id="2.130.10.130">
    <property type="entry name" value="Integrin alpha, N-terminal"/>
    <property type="match status" value="4"/>
</dbReference>
<dbReference type="PRINTS" id="PR01185">
    <property type="entry name" value="INTEGRINA"/>
</dbReference>
<dbReference type="InterPro" id="IPR013517">
    <property type="entry name" value="FG-GAP"/>
</dbReference>
<dbReference type="PROSITE" id="PS51470">
    <property type="entry name" value="FG_GAP"/>
    <property type="match status" value="4"/>
</dbReference>
<dbReference type="Pfam" id="PF01839">
    <property type="entry name" value="FG-GAP"/>
    <property type="match status" value="7"/>
</dbReference>